<sequence length="233" mass="27082">MKRSLTYLFIIFCMIVIHTQTIQAEEPEFTHVIDWTNLSGYKDNNKNYKSNLCGKMFFKLLKNMRVEETSIILRPHPTFQDSIKEIREDLKVGASYGDGVIDSMCRTQRFDNRIIFDNKLRQWKPIDSGYNVNLLVDNTNIHVYNMYVLKGSNVFGWLITNILSTDDDKVKEGQPPYSKMISFCLFNKDQTKQLCGDGNVQYILDKKHLGTTAHDYTPTLIKILNTAQFLDDK</sequence>
<dbReference type="EMBL" id="JASBAN010000005">
    <property type="protein sequence ID" value="MDI2113922.1"/>
    <property type="molecule type" value="Genomic_DNA"/>
</dbReference>
<reference evidence="2" key="1">
    <citation type="submission" date="2023-05" db="EMBL/GenBank/DDBJ databases">
        <title>Whole genome sequence of Commensalibacter sp.</title>
        <authorList>
            <person name="Charoenyingcharoen P."/>
            <person name="Yukphan P."/>
        </authorList>
    </citation>
    <scope>NUCLEOTIDE SEQUENCE</scope>
    <source>
        <strain evidence="2">TBRC 10068</strain>
    </source>
</reference>
<gene>
    <name evidence="2" type="ORF">QJV33_11640</name>
</gene>
<dbReference type="Proteomes" id="UP001431775">
    <property type="component" value="Unassembled WGS sequence"/>
</dbReference>
<comment type="caution">
    <text evidence="2">The sequence shown here is derived from an EMBL/GenBank/DDBJ whole genome shotgun (WGS) entry which is preliminary data.</text>
</comment>
<feature type="signal peptide" evidence="1">
    <location>
        <begin position="1"/>
        <end position="24"/>
    </location>
</feature>
<proteinExistence type="predicted"/>
<name>A0ABT6QAI8_9PROT</name>
<organism evidence="2 3">
    <name type="scientific">Commensalibacter nepenthis</name>
    <dbReference type="NCBI Taxonomy" id="3043872"/>
    <lineage>
        <taxon>Bacteria</taxon>
        <taxon>Pseudomonadati</taxon>
        <taxon>Pseudomonadota</taxon>
        <taxon>Alphaproteobacteria</taxon>
        <taxon>Acetobacterales</taxon>
        <taxon>Acetobacteraceae</taxon>
    </lineage>
</organism>
<accession>A0ABT6QAI8</accession>
<keyword evidence="1" id="KW-0732">Signal</keyword>
<dbReference type="RefSeq" id="WP_281463573.1">
    <property type="nucleotide sequence ID" value="NZ_JASBAN010000005.1"/>
</dbReference>
<keyword evidence="3" id="KW-1185">Reference proteome</keyword>
<evidence type="ECO:0000256" key="1">
    <source>
        <dbReference type="SAM" id="SignalP"/>
    </source>
</evidence>
<evidence type="ECO:0000313" key="2">
    <source>
        <dbReference type="EMBL" id="MDI2113922.1"/>
    </source>
</evidence>
<feature type="chain" id="PRO_5045369080" evidence="1">
    <location>
        <begin position="25"/>
        <end position="233"/>
    </location>
</feature>
<protein>
    <submittedName>
        <fullName evidence="2">Uncharacterized protein</fullName>
    </submittedName>
</protein>
<evidence type="ECO:0000313" key="3">
    <source>
        <dbReference type="Proteomes" id="UP001431775"/>
    </source>
</evidence>